<organism evidence="1 2">
    <name type="scientific">Astatotilapia calliptera</name>
    <name type="common">Eastern happy</name>
    <name type="synonym">Chromis callipterus</name>
    <dbReference type="NCBI Taxonomy" id="8154"/>
    <lineage>
        <taxon>Eukaryota</taxon>
        <taxon>Metazoa</taxon>
        <taxon>Chordata</taxon>
        <taxon>Craniata</taxon>
        <taxon>Vertebrata</taxon>
        <taxon>Euteleostomi</taxon>
        <taxon>Actinopterygii</taxon>
        <taxon>Neopterygii</taxon>
        <taxon>Teleostei</taxon>
        <taxon>Neoteleostei</taxon>
        <taxon>Acanthomorphata</taxon>
        <taxon>Ovalentaria</taxon>
        <taxon>Cichlomorphae</taxon>
        <taxon>Cichliformes</taxon>
        <taxon>Cichlidae</taxon>
        <taxon>African cichlids</taxon>
        <taxon>Pseudocrenilabrinae</taxon>
        <taxon>Haplochromini</taxon>
        <taxon>Astatotilapia</taxon>
    </lineage>
</organism>
<accession>A0AAX7TV27</accession>
<dbReference type="Gene3D" id="1.20.1050.10">
    <property type="match status" value="1"/>
</dbReference>
<dbReference type="Ensembl" id="ENSACLT00000081295.1">
    <property type="protein sequence ID" value="ENSACLP00000060335.1"/>
    <property type="gene ID" value="ENSACLG00000032598.1"/>
</dbReference>
<evidence type="ECO:0000313" key="2">
    <source>
        <dbReference type="Proteomes" id="UP000265100"/>
    </source>
</evidence>
<reference evidence="1" key="4">
    <citation type="submission" date="2025-09" db="UniProtKB">
        <authorList>
            <consortium name="Ensembl"/>
        </authorList>
    </citation>
    <scope>IDENTIFICATION</scope>
</reference>
<reference evidence="1" key="3">
    <citation type="submission" date="2025-08" db="UniProtKB">
        <authorList>
            <consortium name="Ensembl"/>
        </authorList>
    </citation>
    <scope>IDENTIFICATION</scope>
</reference>
<evidence type="ECO:0000313" key="1">
    <source>
        <dbReference type="Ensembl" id="ENSACLP00000060335.1"/>
    </source>
</evidence>
<dbReference type="InterPro" id="IPR036282">
    <property type="entry name" value="Glutathione-S-Trfase_C_sf"/>
</dbReference>
<dbReference type="Proteomes" id="UP000265100">
    <property type="component" value="Chromosome 13"/>
</dbReference>
<protein>
    <submittedName>
        <fullName evidence="1">Uncharacterized protein</fullName>
    </submittedName>
</protein>
<reference evidence="1 2" key="1">
    <citation type="submission" date="2018-05" db="EMBL/GenBank/DDBJ databases">
        <authorList>
            <person name="Datahose"/>
        </authorList>
    </citation>
    <scope>NUCLEOTIDE SEQUENCE</scope>
</reference>
<dbReference type="SUPFAM" id="SSF47616">
    <property type="entry name" value="GST C-terminal domain-like"/>
    <property type="match status" value="1"/>
</dbReference>
<proteinExistence type="predicted"/>
<keyword evidence="2" id="KW-1185">Reference proteome</keyword>
<dbReference type="AlphaFoldDB" id="A0AAX7TV27"/>
<sequence>MYSKEPEAAHSLHSSAVDGDGGVYFSAPPEVHYQLLCLCNVEGEMVVLTPVGQGADLLPSTFLVMLSVLLSHLAEKHNLHRKDLKDRVIFSLGSTCTLSLPFCADPKPKLENIQSRANERYLPVHEKALTGPFTWWELEERFPGIYKDFPNIKSFQGRMIQIPAINRFLQPGSKRKPPPDTKLCKGYHGSLPVQITISVKSVPYHAACL</sequence>
<dbReference type="Gene3D" id="3.40.30.10">
    <property type="entry name" value="Glutaredoxin"/>
    <property type="match status" value="1"/>
</dbReference>
<reference evidence="2" key="2">
    <citation type="submission" date="2023-03" db="EMBL/GenBank/DDBJ databases">
        <authorList>
            <consortium name="Wellcome Sanger Institute Data Sharing"/>
        </authorList>
    </citation>
    <scope>NUCLEOTIDE SEQUENCE [LARGE SCALE GENOMIC DNA]</scope>
</reference>
<name>A0AAX7TV27_ASTCA</name>